<dbReference type="EMBL" id="JARJLG010000081">
    <property type="protein sequence ID" value="KAJ7750697.1"/>
    <property type="molecule type" value="Genomic_DNA"/>
</dbReference>
<keyword evidence="2" id="KW-1185">Reference proteome</keyword>
<proteinExistence type="predicted"/>
<name>A0AAD7N8X9_9AGAR</name>
<organism evidence="1 2">
    <name type="scientific">Mycena maculata</name>
    <dbReference type="NCBI Taxonomy" id="230809"/>
    <lineage>
        <taxon>Eukaryota</taxon>
        <taxon>Fungi</taxon>
        <taxon>Dikarya</taxon>
        <taxon>Basidiomycota</taxon>
        <taxon>Agaricomycotina</taxon>
        <taxon>Agaricomycetes</taxon>
        <taxon>Agaricomycetidae</taxon>
        <taxon>Agaricales</taxon>
        <taxon>Marasmiineae</taxon>
        <taxon>Mycenaceae</taxon>
        <taxon>Mycena</taxon>
    </lineage>
</organism>
<evidence type="ECO:0000313" key="2">
    <source>
        <dbReference type="Proteomes" id="UP001215280"/>
    </source>
</evidence>
<dbReference type="AlphaFoldDB" id="A0AAD7N8X9"/>
<reference evidence="1" key="1">
    <citation type="submission" date="2023-03" db="EMBL/GenBank/DDBJ databases">
        <title>Massive genome expansion in bonnet fungi (Mycena s.s.) driven by repeated elements and novel gene families across ecological guilds.</title>
        <authorList>
            <consortium name="Lawrence Berkeley National Laboratory"/>
            <person name="Harder C.B."/>
            <person name="Miyauchi S."/>
            <person name="Viragh M."/>
            <person name="Kuo A."/>
            <person name="Thoen E."/>
            <person name="Andreopoulos B."/>
            <person name="Lu D."/>
            <person name="Skrede I."/>
            <person name="Drula E."/>
            <person name="Henrissat B."/>
            <person name="Morin E."/>
            <person name="Kohler A."/>
            <person name="Barry K."/>
            <person name="LaButti K."/>
            <person name="Morin E."/>
            <person name="Salamov A."/>
            <person name="Lipzen A."/>
            <person name="Mereny Z."/>
            <person name="Hegedus B."/>
            <person name="Baldrian P."/>
            <person name="Stursova M."/>
            <person name="Weitz H."/>
            <person name="Taylor A."/>
            <person name="Grigoriev I.V."/>
            <person name="Nagy L.G."/>
            <person name="Martin F."/>
            <person name="Kauserud H."/>
        </authorList>
    </citation>
    <scope>NUCLEOTIDE SEQUENCE</scope>
    <source>
        <strain evidence="1">CBHHK188m</strain>
    </source>
</reference>
<feature type="non-terminal residue" evidence="1">
    <location>
        <position position="104"/>
    </location>
</feature>
<evidence type="ECO:0000313" key="1">
    <source>
        <dbReference type="EMBL" id="KAJ7750697.1"/>
    </source>
</evidence>
<sequence>MAPENVVTYLETYWMKEVKLWSAVFRANRSIFELGDTNMLVKAWHHLLKGDFLEGKRNRCLDHLIHALYDLAVPHFIARHHRQAMGFEGPDLGLKHRKAVTEHA</sequence>
<comment type="caution">
    <text evidence="1">The sequence shown here is derived from an EMBL/GenBank/DDBJ whole genome shotgun (WGS) entry which is preliminary data.</text>
</comment>
<gene>
    <name evidence="1" type="ORF">DFH07DRAFT_746014</name>
</gene>
<accession>A0AAD7N8X9</accession>
<protein>
    <submittedName>
        <fullName evidence="1">Uncharacterized protein</fullName>
    </submittedName>
</protein>
<dbReference type="Proteomes" id="UP001215280">
    <property type="component" value="Unassembled WGS sequence"/>
</dbReference>